<name>A0A7L3Z101_FREGA</name>
<reference evidence="6 7" key="1">
    <citation type="submission" date="2019-09" db="EMBL/GenBank/DDBJ databases">
        <title>Bird 10,000 Genomes (B10K) Project - Family phase.</title>
        <authorList>
            <person name="Zhang G."/>
        </authorList>
    </citation>
    <scope>NUCLEOTIDE SEQUENCE [LARGE SCALE GENOMIC DNA]</scope>
    <source>
        <strain evidence="6">B10K-DU-006-09</strain>
        <tissue evidence="6">Muscle</tissue>
    </source>
</reference>
<dbReference type="InterPro" id="IPR001810">
    <property type="entry name" value="F-box_dom"/>
</dbReference>
<feature type="domain" description="FBX41/ZN365 C2H2-type zinc finger" evidence="5">
    <location>
        <begin position="6"/>
        <end position="35"/>
    </location>
</feature>
<evidence type="ECO:0000256" key="2">
    <source>
        <dbReference type="ARBA" id="ARBA00023054"/>
    </source>
</evidence>
<dbReference type="CDD" id="cd22109">
    <property type="entry name" value="F-box_FBXO41"/>
    <property type="match status" value="1"/>
</dbReference>
<dbReference type="SUPFAM" id="SSF81383">
    <property type="entry name" value="F-box domain"/>
    <property type="match status" value="1"/>
</dbReference>
<feature type="non-terminal residue" evidence="6">
    <location>
        <position position="1"/>
    </location>
</feature>
<dbReference type="InterPro" id="IPR036047">
    <property type="entry name" value="F-box-like_dom_sf"/>
</dbReference>
<dbReference type="AlphaFoldDB" id="A0A7L3Z101"/>
<protein>
    <submittedName>
        <fullName evidence="6">FBX41 protein</fullName>
    </submittedName>
</protein>
<feature type="compositionally biased region" description="Low complexity" evidence="3">
    <location>
        <begin position="340"/>
        <end position="352"/>
    </location>
</feature>
<accession>A0A7L3Z101</accession>
<dbReference type="Gene3D" id="3.80.10.10">
    <property type="entry name" value="Ribonuclease Inhibitor"/>
    <property type="match status" value="1"/>
</dbReference>
<dbReference type="InterPro" id="IPR057038">
    <property type="entry name" value="FBX41/ZN365_Znf-C2H2"/>
</dbReference>
<evidence type="ECO:0000256" key="3">
    <source>
        <dbReference type="SAM" id="MobiDB-lite"/>
    </source>
</evidence>
<feature type="region of interest" description="Disordered" evidence="3">
    <location>
        <begin position="295"/>
        <end position="321"/>
    </location>
</feature>
<dbReference type="PANTHER" id="PTHR15739:SF4">
    <property type="entry name" value="F-BOX ONLY PROTEIN 41"/>
    <property type="match status" value="1"/>
</dbReference>
<proteinExistence type="predicted"/>
<comment type="caution">
    <text evidence="6">The sequence shown here is derived from an EMBL/GenBank/DDBJ whole genome shotgun (WGS) entry which is preliminary data.</text>
</comment>
<dbReference type="Pfam" id="PF23165">
    <property type="entry name" value="zf-C2H2_FBX41"/>
    <property type="match status" value="1"/>
</dbReference>
<dbReference type="InterPro" id="IPR052283">
    <property type="entry name" value="GenomicStab_NeuMorph_Reg"/>
</dbReference>
<evidence type="ECO:0000313" key="7">
    <source>
        <dbReference type="Proteomes" id="UP000563060"/>
    </source>
</evidence>
<sequence>MASLDLPYRCPRCGEHKRFRSLSSLRAHLEYNHTYETLYVLSKTNSICDAAVFPLAADGALLTPAARRDYFESTSFQGKDQRFSCDLVPAEELEPAPSSSPSPRYVHEIEIPLTEIFTRGKAVAPAPTPPATMDAAYEEGLARLKIRAFEKLEVDKRLEKLTEEVEQKIASQVGRLQVELDRKSSELEKAKQESLRLSREKQELEDRASELSRQVDVSVEMLASLKQDLVQKEQELTRKQQEVLQIDQFLKETAAREANAKVRLQHFIEELLDRADRAEKQLQIISSSCGTTPNGSLGRCGTPGAKATGRPVPPRAQARAPQRLRACTYVAPLMAAKGWASPSPRASSRAKAVSQSSGCYDSDSAEPCPTDDTADGHPYPARDGARGSGLRRQAIQNWHRRPYRNSTEGEEGDVSDVGSRTTESEAEGWEPETPGSAGSRPAGSCRLTVPTDGGCPTARTEGAGGKVGRLERGSPGHSSEVISPEILKMRAALFCIFTYLDTKTLLRAAEVCKDWKFVARHPAVWTRVLLENARVSSKFLAMLSQWCTQMHSLTLQNLKPRQRGKKESKEDYMKSTRGCLEAGLESLLKATGSNLLILRISHCPNVLTDRSLWLASCYCRALQAVTYRSSTDPVGHEVIWALGAGCRDIISLQVAPLHPWTMGAPCPSLLPPIPPTTPFPSAVLITSPWGADGRCSVLPARNCMRLQVLELDHVAEINQEVAAEVCREGLKGLEMLVLTSTPVTPKALLHFNSVCRNLKSIVVQVGIVDYFKEPHSPEAKKMFEEMVNKLQVKDAIPRSPMCHQSRVPMGS</sequence>
<dbReference type="Proteomes" id="UP000563060">
    <property type="component" value="Unassembled WGS sequence"/>
</dbReference>
<dbReference type="Gene3D" id="1.20.1280.50">
    <property type="match status" value="1"/>
</dbReference>
<gene>
    <name evidence="6" type="primary">Fbxo41</name>
    <name evidence="6" type="ORF">FREGRA_R01258</name>
</gene>
<feature type="non-terminal residue" evidence="6">
    <location>
        <position position="811"/>
    </location>
</feature>
<dbReference type="Pfam" id="PF12937">
    <property type="entry name" value="F-box-like"/>
    <property type="match status" value="1"/>
</dbReference>
<keyword evidence="1" id="KW-0597">Phosphoprotein</keyword>
<organism evidence="6 7">
    <name type="scientific">Fregetta grallaria</name>
    <name type="common">White-bellied storm-petrel</name>
    <name type="synonym">Procellaria grallaria</name>
    <dbReference type="NCBI Taxonomy" id="79628"/>
    <lineage>
        <taxon>Eukaryota</taxon>
        <taxon>Metazoa</taxon>
        <taxon>Chordata</taxon>
        <taxon>Craniata</taxon>
        <taxon>Vertebrata</taxon>
        <taxon>Euteleostomi</taxon>
        <taxon>Archelosauria</taxon>
        <taxon>Archosauria</taxon>
        <taxon>Dinosauria</taxon>
        <taxon>Saurischia</taxon>
        <taxon>Theropoda</taxon>
        <taxon>Coelurosauria</taxon>
        <taxon>Aves</taxon>
        <taxon>Neognathae</taxon>
        <taxon>Neoaves</taxon>
        <taxon>Aequornithes</taxon>
        <taxon>Procellariiformes</taxon>
        <taxon>Hydrobatidae</taxon>
        <taxon>Fregetta</taxon>
    </lineage>
</organism>
<evidence type="ECO:0000259" key="4">
    <source>
        <dbReference type="Pfam" id="PF12937"/>
    </source>
</evidence>
<evidence type="ECO:0000313" key="6">
    <source>
        <dbReference type="EMBL" id="NXW06394.1"/>
    </source>
</evidence>
<keyword evidence="2" id="KW-0175">Coiled coil</keyword>
<dbReference type="EMBL" id="VZZT01001148">
    <property type="protein sequence ID" value="NXW06394.1"/>
    <property type="molecule type" value="Genomic_DNA"/>
</dbReference>
<keyword evidence="7" id="KW-1185">Reference proteome</keyword>
<feature type="region of interest" description="Disordered" evidence="3">
    <location>
        <begin position="338"/>
        <end position="478"/>
    </location>
</feature>
<evidence type="ECO:0000256" key="1">
    <source>
        <dbReference type="ARBA" id="ARBA00022553"/>
    </source>
</evidence>
<dbReference type="InterPro" id="IPR032675">
    <property type="entry name" value="LRR_dom_sf"/>
</dbReference>
<evidence type="ECO:0000259" key="5">
    <source>
        <dbReference type="Pfam" id="PF23165"/>
    </source>
</evidence>
<dbReference type="PANTHER" id="PTHR15739">
    <property type="entry name" value="ZINC FINGER PROTEIN"/>
    <property type="match status" value="1"/>
</dbReference>
<feature type="region of interest" description="Disordered" evidence="3">
    <location>
        <begin position="191"/>
        <end position="210"/>
    </location>
</feature>
<feature type="domain" description="F-box" evidence="4">
    <location>
        <begin position="493"/>
        <end position="530"/>
    </location>
</feature>